<proteinExistence type="predicted"/>
<accession>A0A6P8YJS7</accession>
<name>A0A6P8YJS7_THRPL</name>
<dbReference type="InParanoid" id="A0A6P8YJS7"/>
<dbReference type="AlphaFoldDB" id="A0A6P8YJS7"/>
<dbReference type="GeneID" id="117641159"/>
<organism evidence="2">
    <name type="scientific">Thrips palmi</name>
    <name type="common">Melon thrips</name>
    <dbReference type="NCBI Taxonomy" id="161013"/>
    <lineage>
        <taxon>Eukaryota</taxon>
        <taxon>Metazoa</taxon>
        <taxon>Ecdysozoa</taxon>
        <taxon>Arthropoda</taxon>
        <taxon>Hexapoda</taxon>
        <taxon>Insecta</taxon>
        <taxon>Pterygota</taxon>
        <taxon>Neoptera</taxon>
        <taxon>Paraneoptera</taxon>
        <taxon>Thysanoptera</taxon>
        <taxon>Terebrantia</taxon>
        <taxon>Thripoidea</taxon>
        <taxon>Thripidae</taxon>
        <taxon>Thrips</taxon>
    </lineage>
</organism>
<reference evidence="2" key="1">
    <citation type="submission" date="2025-08" db="UniProtKB">
        <authorList>
            <consortium name="RefSeq"/>
        </authorList>
    </citation>
    <scope>IDENTIFICATION</scope>
    <source>
        <tissue evidence="2">Total insect</tissue>
    </source>
</reference>
<dbReference type="InterPro" id="IPR032675">
    <property type="entry name" value="LRR_dom_sf"/>
</dbReference>
<evidence type="ECO:0000313" key="1">
    <source>
        <dbReference type="Proteomes" id="UP000515158"/>
    </source>
</evidence>
<keyword evidence="1" id="KW-1185">Reference proteome</keyword>
<dbReference type="Proteomes" id="UP000515158">
    <property type="component" value="Unplaced"/>
</dbReference>
<protein>
    <submittedName>
        <fullName evidence="2">Uncharacterized protein LOC117641159</fullName>
    </submittedName>
</protein>
<gene>
    <name evidence="2" type="primary">LOC117641159</name>
</gene>
<sequence>MPVIPGVGGGTPLRSLRLYGHRLAPLLGEVQGRLQSVAVAGVVGTPVHLARQPDLEELRLETLGAPSYLEVAALLGAPGLAHLRKLTVTSGMSCDPVVRAITAGHLLGLTSLTLAVPQQSILVFAAAMAGTSMPALRTLRTLIIISKSQDEWVWTEP</sequence>
<dbReference type="RefSeq" id="XP_034234187.1">
    <property type="nucleotide sequence ID" value="XM_034378296.1"/>
</dbReference>
<dbReference type="KEGG" id="tpal:117641159"/>
<dbReference type="Gene3D" id="3.80.10.10">
    <property type="entry name" value="Ribonuclease Inhibitor"/>
    <property type="match status" value="1"/>
</dbReference>
<evidence type="ECO:0000313" key="2">
    <source>
        <dbReference type="RefSeq" id="XP_034234187.1"/>
    </source>
</evidence>